<dbReference type="RefSeq" id="WP_152582096.1">
    <property type="nucleotide sequence ID" value="NZ_JAVJPO010000021.1"/>
</dbReference>
<evidence type="ECO:0000313" key="3">
    <source>
        <dbReference type="EMBL" id="NHF62083.1"/>
    </source>
</evidence>
<proteinExistence type="predicted"/>
<keyword evidence="2" id="KW-0472">Membrane</keyword>
<dbReference type="Proteomes" id="UP000818266">
    <property type="component" value="Unassembled WGS sequence"/>
</dbReference>
<organism evidence="3 4">
    <name type="scientific">Microcella pacifica</name>
    <dbReference type="NCBI Taxonomy" id="2591847"/>
    <lineage>
        <taxon>Bacteria</taxon>
        <taxon>Bacillati</taxon>
        <taxon>Actinomycetota</taxon>
        <taxon>Actinomycetes</taxon>
        <taxon>Micrococcales</taxon>
        <taxon>Microbacteriaceae</taxon>
        <taxon>Microcella</taxon>
    </lineage>
</organism>
<accession>A0A9E5JTC5</accession>
<reference evidence="3 4" key="2">
    <citation type="submission" date="2020-03" db="EMBL/GenBank/DDBJ databases">
        <title>Chryseoglobus sp. isolated from a deep-sea seamount.</title>
        <authorList>
            <person name="Zhang D.-C."/>
        </authorList>
    </citation>
    <scope>NUCLEOTIDE SEQUENCE [LARGE SCALE GENOMIC DNA]</scope>
    <source>
        <strain evidence="3 4">KN1116</strain>
    </source>
</reference>
<dbReference type="AlphaFoldDB" id="A0A9E5JTC5"/>
<evidence type="ECO:0000313" key="4">
    <source>
        <dbReference type="Proteomes" id="UP000818266"/>
    </source>
</evidence>
<keyword evidence="2" id="KW-0812">Transmembrane</keyword>
<evidence type="ECO:0000256" key="1">
    <source>
        <dbReference type="SAM" id="MobiDB-lite"/>
    </source>
</evidence>
<feature type="region of interest" description="Disordered" evidence="1">
    <location>
        <begin position="74"/>
        <end position="95"/>
    </location>
</feature>
<comment type="caution">
    <text evidence="3">The sequence shown here is derived from an EMBL/GenBank/DDBJ whole genome shotgun (WGS) entry which is preliminary data.</text>
</comment>
<reference evidence="3 4" key="1">
    <citation type="submission" date="2019-06" db="EMBL/GenBank/DDBJ databases">
        <authorList>
            <person name="De-Chao Zhang Q."/>
        </authorList>
    </citation>
    <scope>NUCLEOTIDE SEQUENCE [LARGE SCALE GENOMIC DNA]</scope>
    <source>
        <strain evidence="3 4">KN1116</strain>
    </source>
</reference>
<gene>
    <name evidence="3" type="ORF">FK219_002320</name>
</gene>
<name>A0A9E5JTC5_9MICO</name>
<protein>
    <submittedName>
        <fullName evidence="3">Uncharacterized protein</fullName>
    </submittedName>
</protein>
<feature type="transmembrane region" description="Helical" evidence="2">
    <location>
        <begin position="30"/>
        <end position="53"/>
    </location>
</feature>
<keyword evidence="4" id="KW-1185">Reference proteome</keyword>
<keyword evidence="2" id="KW-1133">Transmembrane helix</keyword>
<evidence type="ECO:0000256" key="2">
    <source>
        <dbReference type="SAM" id="Phobius"/>
    </source>
</evidence>
<feature type="compositionally biased region" description="Acidic residues" evidence="1">
    <location>
        <begin position="86"/>
        <end position="95"/>
    </location>
</feature>
<sequence>MHWLTALPTGIGPNPVDDPLISPIQVDENLVTPGVIGFVVTLLVAIGAILLVIDMSRRVRRVRYRGEVRERLEAEQASAAERRVEGDDEDARPVA</sequence>
<feature type="compositionally biased region" description="Basic and acidic residues" evidence="1">
    <location>
        <begin position="74"/>
        <end position="85"/>
    </location>
</feature>
<dbReference type="EMBL" id="VIKT02000003">
    <property type="protein sequence ID" value="NHF62083.1"/>
    <property type="molecule type" value="Genomic_DNA"/>
</dbReference>
<dbReference type="OrthoDB" id="5126246at2"/>